<comment type="caution">
    <text evidence="8">The sequence shown here is derived from an EMBL/GenBank/DDBJ whole genome shotgun (WGS) entry which is preliminary data.</text>
</comment>
<evidence type="ECO:0000313" key="7">
    <source>
        <dbReference type="EMBL" id="KAG0452153.1"/>
    </source>
</evidence>
<evidence type="ECO:0000256" key="4">
    <source>
        <dbReference type="ARBA" id="ARBA00023054"/>
    </source>
</evidence>
<evidence type="ECO:0000313" key="9">
    <source>
        <dbReference type="Proteomes" id="UP000636800"/>
    </source>
</evidence>
<keyword evidence="2" id="KW-0217">Developmental protein</keyword>
<keyword evidence="3" id="KW-0221">Differentiation</keyword>
<feature type="coiled-coil region" evidence="6">
    <location>
        <begin position="148"/>
        <end position="248"/>
    </location>
</feature>
<dbReference type="Proteomes" id="UP000639772">
    <property type="component" value="Unassembled WGS sequence"/>
</dbReference>
<proteinExistence type="inferred from homology"/>
<evidence type="ECO:0000256" key="5">
    <source>
        <dbReference type="ARBA" id="ARBA00023089"/>
    </source>
</evidence>
<dbReference type="OrthoDB" id="1928946at2759"/>
<dbReference type="InterPro" id="IPR040353">
    <property type="entry name" value="FLX/FLX-like"/>
</dbReference>
<accession>A0A835PGF2</accession>
<dbReference type="Proteomes" id="UP000636800">
    <property type="component" value="Unassembled WGS sequence"/>
</dbReference>
<dbReference type="EMBL" id="JADCNL010000023">
    <property type="protein sequence ID" value="KAG0452153.1"/>
    <property type="molecule type" value="Genomic_DNA"/>
</dbReference>
<dbReference type="PANTHER" id="PTHR33405">
    <property type="entry name" value="PROTEIN FLX-LIKE 2"/>
    <property type="match status" value="1"/>
</dbReference>
<dbReference type="EMBL" id="JADCNM010000023">
    <property type="protein sequence ID" value="KAG0452188.1"/>
    <property type="molecule type" value="Genomic_DNA"/>
</dbReference>
<evidence type="ECO:0000256" key="3">
    <source>
        <dbReference type="ARBA" id="ARBA00022782"/>
    </source>
</evidence>
<evidence type="ECO:0000256" key="6">
    <source>
        <dbReference type="SAM" id="Coils"/>
    </source>
</evidence>
<sequence>MRAMAGRGRLSAAHVLQLRDSQPPLLGLAPPPQVAHLMDGPPMVRLVPMLPGPHPSIIAVEERLAAQHREIQVLLTDNQHLAATHVALKQEVDASRHELRHATATAAKVRAERDAEVREVLDRSVKAEAEALVVEGMRAELAQVRADVQRLGATRNDLLERLQGLKSELARAREDLGQASAMQAEIEAMNREIQRGRAAVEYEKKARAENLQQRQEMERNMISMAREVEKLRAEFANAEKRARASAAAAAAANPGVGYADPYRNAAVPYGGNAYNSAYNLQQVQLGADVASQYAQVVSSHGGYDVQQTHVN</sequence>
<gene>
    <name evidence="8" type="ORF">HPP92_025828</name>
    <name evidence="7" type="ORF">HPP92_026124</name>
</gene>
<organism evidence="8 10">
    <name type="scientific">Vanilla planifolia</name>
    <name type="common">Vanilla</name>
    <dbReference type="NCBI Taxonomy" id="51239"/>
    <lineage>
        <taxon>Eukaryota</taxon>
        <taxon>Viridiplantae</taxon>
        <taxon>Streptophyta</taxon>
        <taxon>Embryophyta</taxon>
        <taxon>Tracheophyta</taxon>
        <taxon>Spermatophyta</taxon>
        <taxon>Magnoliopsida</taxon>
        <taxon>Liliopsida</taxon>
        <taxon>Asparagales</taxon>
        <taxon>Orchidaceae</taxon>
        <taxon>Vanilloideae</taxon>
        <taxon>Vanilleae</taxon>
        <taxon>Vanilla</taxon>
    </lineage>
</organism>
<dbReference type="PANTHER" id="PTHR33405:SF17">
    <property type="entry name" value="PROTEIN FLC EXPRESSOR"/>
    <property type="match status" value="1"/>
</dbReference>
<reference evidence="9 10" key="1">
    <citation type="journal article" date="2020" name="Nat. Food">
        <title>A phased Vanilla planifolia genome enables genetic improvement of flavour and production.</title>
        <authorList>
            <person name="Hasing T."/>
            <person name="Tang H."/>
            <person name="Brym M."/>
            <person name="Khazi F."/>
            <person name="Huang T."/>
            <person name="Chambers A.H."/>
        </authorList>
    </citation>
    <scope>NUCLEOTIDE SEQUENCE [LARGE SCALE GENOMIC DNA]</scope>
    <source>
        <tissue evidence="8">Leaf</tissue>
    </source>
</reference>
<keyword evidence="4 6" id="KW-0175">Coiled coil</keyword>
<protein>
    <submittedName>
        <fullName evidence="8">Uncharacterized protein</fullName>
    </submittedName>
</protein>
<name>A0A835PGF2_VANPL</name>
<evidence type="ECO:0000313" key="8">
    <source>
        <dbReference type="EMBL" id="KAG0452188.1"/>
    </source>
</evidence>
<dbReference type="AlphaFoldDB" id="A0A835PGF2"/>
<comment type="similarity">
    <text evidence="1">Belongs to the FLX family.</text>
</comment>
<evidence type="ECO:0000256" key="1">
    <source>
        <dbReference type="ARBA" id="ARBA00005405"/>
    </source>
</evidence>
<dbReference type="GO" id="GO:0009908">
    <property type="term" value="P:flower development"/>
    <property type="evidence" value="ECO:0007669"/>
    <property type="project" value="UniProtKB-KW"/>
</dbReference>
<dbReference type="GO" id="GO:0030154">
    <property type="term" value="P:cell differentiation"/>
    <property type="evidence" value="ECO:0007669"/>
    <property type="project" value="UniProtKB-KW"/>
</dbReference>
<evidence type="ECO:0000313" key="10">
    <source>
        <dbReference type="Proteomes" id="UP000639772"/>
    </source>
</evidence>
<evidence type="ECO:0000256" key="2">
    <source>
        <dbReference type="ARBA" id="ARBA00022473"/>
    </source>
</evidence>
<keyword evidence="9" id="KW-1185">Reference proteome</keyword>
<keyword evidence="5" id="KW-0287">Flowering</keyword>